<accession>A0AAP7GU55</accession>
<dbReference type="InterPro" id="IPR001387">
    <property type="entry name" value="Cro/C1-type_HTH"/>
</dbReference>
<evidence type="ECO:0000313" key="3">
    <source>
        <dbReference type="Proteomes" id="UP000092125"/>
    </source>
</evidence>
<organism evidence="2 3">
    <name type="scientific">Stenotrophomonas maltophilia</name>
    <name type="common">Pseudomonas maltophilia</name>
    <name type="synonym">Xanthomonas maltophilia</name>
    <dbReference type="NCBI Taxonomy" id="40324"/>
    <lineage>
        <taxon>Bacteria</taxon>
        <taxon>Pseudomonadati</taxon>
        <taxon>Pseudomonadota</taxon>
        <taxon>Gammaproteobacteria</taxon>
        <taxon>Lysobacterales</taxon>
        <taxon>Lysobacteraceae</taxon>
        <taxon>Stenotrophomonas</taxon>
        <taxon>Stenotrophomonas maltophilia group</taxon>
    </lineage>
</organism>
<dbReference type="GO" id="GO:0003677">
    <property type="term" value="F:DNA binding"/>
    <property type="evidence" value="ECO:0007669"/>
    <property type="project" value="InterPro"/>
</dbReference>
<dbReference type="SUPFAM" id="SSF47413">
    <property type="entry name" value="lambda repressor-like DNA-binding domains"/>
    <property type="match status" value="1"/>
</dbReference>
<dbReference type="AlphaFoldDB" id="A0AAP7GU55"/>
<sequence>MARKTIYQAEYRSLIEALRLRREALARSQTEVAKALGWSQQALSAVEAGARRLDVIEFVQLCRVLEISKEEAFALLPDLQADSV</sequence>
<dbReference type="Pfam" id="PF01381">
    <property type="entry name" value="HTH_3"/>
    <property type="match status" value="1"/>
</dbReference>
<dbReference type="InterPro" id="IPR010982">
    <property type="entry name" value="Lambda_DNA-bd_dom_sf"/>
</dbReference>
<protein>
    <submittedName>
        <fullName evidence="2">Transcriptional regulator</fullName>
    </submittedName>
</protein>
<evidence type="ECO:0000259" key="1">
    <source>
        <dbReference type="PROSITE" id="PS50943"/>
    </source>
</evidence>
<dbReference type="CDD" id="cd00093">
    <property type="entry name" value="HTH_XRE"/>
    <property type="match status" value="1"/>
</dbReference>
<dbReference type="SMART" id="SM00530">
    <property type="entry name" value="HTH_XRE"/>
    <property type="match status" value="1"/>
</dbReference>
<evidence type="ECO:0000313" key="2">
    <source>
        <dbReference type="EMBL" id="OBU62811.1"/>
    </source>
</evidence>
<reference evidence="2 3" key="1">
    <citation type="submission" date="2016-05" db="EMBL/GenBank/DDBJ databases">
        <title>Draft Genome Sequences of Stenotrophomonas maltophilia Strains Sm32COP, Sm41DVV, Sm46PAILV, SmF3, SmF22, SmSOFb1 and SmCVFa1, Isolated from Different Manures, in France.</title>
        <authorList>
            <person name="Nazaret S."/>
            <person name="Bodilis J."/>
        </authorList>
    </citation>
    <scope>NUCLEOTIDE SEQUENCE [LARGE SCALE GENOMIC DNA]</scope>
    <source>
        <strain evidence="2 3">Sm41DVV</strain>
    </source>
</reference>
<dbReference type="EMBL" id="LYVI01000002">
    <property type="protein sequence ID" value="OBU62811.1"/>
    <property type="molecule type" value="Genomic_DNA"/>
</dbReference>
<gene>
    <name evidence="2" type="ORF">A9K56_03965</name>
</gene>
<dbReference type="RefSeq" id="WP_065181501.1">
    <property type="nucleotide sequence ID" value="NZ_LYVI01000002.1"/>
</dbReference>
<dbReference type="PROSITE" id="PS50943">
    <property type="entry name" value="HTH_CROC1"/>
    <property type="match status" value="1"/>
</dbReference>
<name>A0AAP7GU55_STEMA</name>
<comment type="caution">
    <text evidence="2">The sequence shown here is derived from an EMBL/GenBank/DDBJ whole genome shotgun (WGS) entry which is preliminary data.</text>
</comment>
<dbReference type="Gene3D" id="1.10.260.40">
    <property type="entry name" value="lambda repressor-like DNA-binding domains"/>
    <property type="match status" value="1"/>
</dbReference>
<dbReference type="Proteomes" id="UP000092125">
    <property type="component" value="Unassembled WGS sequence"/>
</dbReference>
<proteinExistence type="predicted"/>
<feature type="domain" description="HTH cro/C1-type" evidence="1">
    <location>
        <begin position="18"/>
        <end position="72"/>
    </location>
</feature>